<evidence type="ECO:0000256" key="2">
    <source>
        <dbReference type="ARBA" id="ARBA00005557"/>
    </source>
</evidence>
<reference evidence="9" key="3">
    <citation type="submission" date="2025-05" db="UniProtKB">
        <authorList>
            <consortium name="EnsemblMetazoa"/>
        </authorList>
    </citation>
    <scope>IDENTIFICATION</scope>
</reference>
<dbReference type="Pfam" id="PF10780">
    <property type="entry name" value="MRP_L53"/>
    <property type="match status" value="1"/>
</dbReference>
<evidence type="ECO:0000256" key="4">
    <source>
        <dbReference type="ARBA" id="ARBA00022980"/>
    </source>
</evidence>
<name>A0A6P4F270_DRORH</name>
<dbReference type="CTD" id="116540"/>
<keyword evidence="5" id="KW-0496">Mitochondrion</keyword>
<reference evidence="10" key="1">
    <citation type="journal article" date="2021" name="Elife">
        <title>Highly contiguous assemblies of 101 drosophilid genomes.</title>
        <authorList>
            <person name="Kim B.Y."/>
            <person name="Wang J.R."/>
            <person name="Miller D.E."/>
            <person name="Barmina O."/>
            <person name="Delaney E."/>
            <person name="Thompson A."/>
            <person name="Comeault A.A."/>
            <person name="Peede D."/>
            <person name="D'Agostino E.R."/>
            <person name="Pelaez J."/>
            <person name="Aguilar J.M."/>
            <person name="Haji D."/>
            <person name="Matsunaga T."/>
            <person name="Armstrong E.E."/>
            <person name="Zych M."/>
            <person name="Ogawa Y."/>
            <person name="Stamenkovic-Radak M."/>
            <person name="Jelic M."/>
            <person name="Veselinovic M.S."/>
            <person name="Tanaskovic M."/>
            <person name="Eric P."/>
            <person name="Gao J.J."/>
            <person name="Katoh T.K."/>
            <person name="Toda M.J."/>
            <person name="Watabe H."/>
            <person name="Watada M."/>
            <person name="Davis J.S."/>
            <person name="Moyle L.C."/>
            <person name="Manoli G."/>
            <person name="Bertolini E."/>
            <person name="Kostal V."/>
            <person name="Hawley R.S."/>
            <person name="Takahashi A."/>
            <person name="Jones C.D."/>
            <person name="Price D.K."/>
            <person name="Whiteman N."/>
            <person name="Kopp A."/>
            <person name="Matute D.R."/>
            <person name="Petrov D.A."/>
        </authorList>
    </citation>
    <scope>NUCLEOTIDE SEQUENCE [LARGE SCALE GENOMIC DNA]</scope>
</reference>
<dbReference type="Proteomes" id="UP001652680">
    <property type="component" value="Unassembled WGS sequence"/>
</dbReference>
<proteinExistence type="inferred from homology"/>
<evidence type="ECO:0000256" key="6">
    <source>
        <dbReference type="ARBA" id="ARBA00023274"/>
    </source>
</evidence>
<dbReference type="GO" id="GO:0005762">
    <property type="term" value="C:mitochondrial large ribosomal subunit"/>
    <property type="evidence" value="ECO:0007669"/>
    <property type="project" value="TreeGrafter"/>
</dbReference>
<dbReference type="InterPro" id="IPR019716">
    <property type="entry name" value="Ribosomal_mL53"/>
</dbReference>
<comment type="subcellular location">
    <subcellularLocation>
        <location evidence="1">Mitochondrion</location>
    </subcellularLocation>
</comment>
<evidence type="ECO:0000313" key="9">
    <source>
        <dbReference type="EnsemblMetazoa" id="XP_016979416.1"/>
    </source>
</evidence>
<evidence type="ECO:0000256" key="1">
    <source>
        <dbReference type="ARBA" id="ARBA00004173"/>
    </source>
</evidence>
<dbReference type="Gene3D" id="3.40.30.10">
    <property type="entry name" value="Glutaredoxin"/>
    <property type="match status" value="1"/>
</dbReference>
<dbReference type="InterPro" id="IPR052473">
    <property type="entry name" value="mtLSU_mL53"/>
</dbReference>
<evidence type="ECO:0000256" key="3">
    <source>
        <dbReference type="ARBA" id="ARBA00022946"/>
    </source>
</evidence>
<keyword evidence="6" id="KW-0687">Ribonucleoprotein</keyword>
<gene>
    <name evidence="11" type="primary">LOC108044784</name>
    <name evidence="9" type="synonym">108044784</name>
</gene>
<dbReference type="PANTHER" id="PTHR33618">
    <property type="entry name" value="39S RIBOSOMAL PROTEIN L53, MITOCHONDRIAL"/>
    <property type="match status" value="1"/>
</dbReference>
<keyword evidence="3" id="KW-0809">Transit peptide</keyword>
<dbReference type="PANTHER" id="PTHR33618:SF1">
    <property type="entry name" value="LARGE RIBOSOMAL SUBUNIT PROTEIN ML53"/>
    <property type="match status" value="1"/>
</dbReference>
<protein>
    <recommendedName>
        <fullName evidence="7">Large ribosomal subunit protein mL53</fullName>
    </recommendedName>
    <alternativeName>
        <fullName evidence="8">39S ribosomal protein L53, mitochondrial</fullName>
    </alternativeName>
</protein>
<evidence type="ECO:0000256" key="8">
    <source>
        <dbReference type="ARBA" id="ARBA00042721"/>
    </source>
</evidence>
<keyword evidence="10" id="KW-1185">Reference proteome</keyword>
<dbReference type="AlphaFoldDB" id="A0A6P4F270"/>
<dbReference type="GeneID" id="108044784"/>
<accession>A0A6P4F270</accession>
<comment type="similarity">
    <text evidence="2">Belongs to the mitochondrion-specific ribosomal protein mL53 family.</text>
</comment>
<dbReference type="RefSeq" id="XP_016979416.1">
    <property type="nucleotide sequence ID" value="XM_017123927.1"/>
</dbReference>
<evidence type="ECO:0000256" key="7">
    <source>
        <dbReference type="ARBA" id="ARBA00035180"/>
    </source>
</evidence>
<sequence>MSVPFSGALRRSGGIVSAIGKQLKSVNLKGVKRITVQFDPFAENVKSTREFLFLLSTPKVALTNPKCVIKSEIVCDRQSASIKFALIDSAQEQAKVKEIRFNSDNINTLELLQLCNRHVSSLAPPEEITNKVLTKAEKQKLGGGAGGGKKATKKK</sequence>
<dbReference type="EnsemblMetazoa" id="XM_017123927.2">
    <property type="protein sequence ID" value="XP_016979416.1"/>
    <property type="gene ID" value="LOC108044784"/>
</dbReference>
<evidence type="ECO:0000313" key="10">
    <source>
        <dbReference type="Proteomes" id="UP001652680"/>
    </source>
</evidence>
<reference evidence="11" key="2">
    <citation type="submission" date="2025-04" db="UniProtKB">
        <authorList>
            <consortium name="RefSeq"/>
        </authorList>
    </citation>
    <scope>IDENTIFICATION</scope>
</reference>
<evidence type="ECO:0000313" key="11">
    <source>
        <dbReference type="RefSeq" id="XP_016979416.1"/>
    </source>
</evidence>
<organism evidence="11">
    <name type="scientific">Drosophila rhopaloa</name>
    <name type="common">Fruit fly</name>
    <dbReference type="NCBI Taxonomy" id="1041015"/>
    <lineage>
        <taxon>Eukaryota</taxon>
        <taxon>Metazoa</taxon>
        <taxon>Ecdysozoa</taxon>
        <taxon>Arthropoda</taxon>
        <taxon>Hexapoda</taxon>
        <taxon>Insecta</taxon>
        <taxon>Pterygota</taxon>
        <taxon>Neoptera</taxon>
        <taxon>Endopterygota</taxon>
        <taxon>Diptera</taxon>
        <taxon>Brachycera</taxon>
        <taxon>Muscomorpha</taxon>
        <taxon>Ephydroidea</taxon>
        <taxon>Drosophilidae</taxon>
        <taxon>Drosophila</taxon>
        <taxon>Sophophora</taxon>
    </lineage>
</organism>
<evidence type="ECO:0000256" key="5">
    <source>
        <dbReference type="ARBA" id="ARBA00023128"/>
    </source>
</evidence>
<dbReference type="OrthoDB" id="6618793at2759"/>
<keyword evidence="4" id="KW-0689">Ribosomal protein</keyword>